<feature type="transmembrane region" description="Helical" evidence="9">
    <location>
        <begin position="406"/>
        <end position="425"/>
    </location>
</feature>
<organism evidence="10 11">
    <name type="scientific">Faecalicatena contorta</name>
    <dbReference type="NCBI Taxonomy" id="39482"/>
    <lineage>
        <taxon>Bacteria</taxon>
        <taxon>Bacillati</taxon>
        <taxon>Bacillota</taxon>
        <taxon>Clostridia</taxon>
        <taxon>Lachnospirales</taxon>
        <taxon>Lachnospiraceae</taxon>
        <taxon>Faecalicatena</taxon>
    </lineage>
</organism>
<comment type="subcellular location">
    <subcellularLocation>
        <location evidence="1 9">Cell membrane</location>
        <topology evidence="1 9">Multi-pass membrane protein</topology>
    </subcellularLocation>
</comment>
<reference evidence="10 11" key="1">
    <citation type="submission" date="2015-09" db="EMBL/GenBank/DDBJ databases">
        <authorList>
            <consortium name="Pathogen Informatics"/>
        </authorList>
    </citation>
    <scope>NUCLEOTIDE SEQUENCE [LARGE SCALE GENOMIC DNA]</scope>
    <source>
        <strain evidence="10 11">2789STDY5834876</strain>
    </source>
</reference>
<keyword evidence="5 9" id="KW-0812">Transmembrane</keyword>
<feature type="transmembrane region" description="Helical" evidence="9">
    <location>
        <begin position="340"/>
        <end position="361"/>
    </location>
</feature>
<feature type="transmembrane region" description="Helical" evidence="9">
    <location>
        <begin position="67"/>
        <end position="89"/>
    </location>
</feature>
<sequence length="466" mass="50209">MEKLNNLVLDLGGNAWNLVLVLAIFLGVFYGIRTKFIQIRLFPEALRLVKNRAKEGKDEKGVSSFQALCITLGGCIGTGNVAGVAMAIVVGGPGAVFWMWLIAILGMVTSFMENTLAQVYKVQEGEVYRGGPSYYMEKGLGKRWLGILYAFSMIVSLGFALAALQSNTISLSVGQALGIPALLTSILVAVLIALVIFGGVRRIAKVAERGVPIMTLVYFALALLVLIVNIQKVPEMFALIFSRAFDFKAVGGAAIGTVIYQGLKRGVFSNGAGQGDAPTAGASAEVSHPAKQGLFGVFSVFIDTILVCTLTAFVIIISGVHEYSDRVGIELSQLAFSSSLGKWAGVVLMLCIFMFCFTSIMSNYYCGESCLAFMAKGMKGRNTYRIIFVTAIFLGGITGVDLMWNIADLFCAIIVILNMISLIFLGKKAIKVADDYIRQKKEGKDPVFCSKGIKGLEGAECWGRER</sequence>
<evidence type="ECO:0000256" key="3">
    <source>
        <dbReference type="ARBA" id="ARBA00022448"/>
    </source>
</evidence>
<evidence type="ECO:0000256" key="7">
    <source>
        <dbReference type="ARBA" id="ARBA00022989"/>
    </source>
</evidence>
<evidence type="ECO:0000256" key="6">
    <source>
        <dbReference type="ARBA" id="ARBA00022847"/>
    </source>
</evidence>
<accession>A0A174ID28</accession>
<dbReference type="GO" id="GO:0005283">
    <property type="term" value="F:amino acid:sodium symporter activity"/>
    <property type="evidence" value="ECO:0007669"/>
    <property type="project" value="InterPro"/>
</dbReference>
<dbReference type="Pfam" id="PF01235">
    <property type="entry name" value="Na_Ala_symp"/>
    <property type="match status" value="1"/>
</dbReference>
<dbReference type="PRINTS" id="PR00175">
    <property type="entry name" value="NAALASMPORT"/>
</dbReference>
<feature type="transmembrane region" description="Helical" evidence="9">
    <location>
        <begin position="382"/>
        <end position="400"/>
    </location>
</feature>
<dbReference type="OrthoDB" id="9804874at2"/>
<keyword evidence="3 9" id="KW-0813">Transport</keyword>
<dbReference type="PANTHER" id="PTHR30330">
    <property type="entry name" value="AGSS FAMILY TRANSPORTER, SODIUM-ALANINE"/>
    <property type="match status" value="1"/>
</dbReference>
<evidence type="ECO:0000256" key="9">
    <source>
        <dbReference type="RuleBase" id="RU363064"/>
    </source>
</evidence>
<dbReference type="Proteomes" id="UP000095544">
    <property type="component" value="Unassembled WGS sequence"/>
</dbReference>
<evidence type="ECO:0000256" key="4">
    <source>
        <dbReference type="ARBA" id="ARBA00022475"/>
    </source>
</evidence>
<dbReference type="PANTHER" id="PTHR30330:SF1">
    <property type="entry name" value="AMINO-ACID CARRIER PROTEIN ALST"/>
    <property type="match status" value="1"/>
</dbReference>
<dbReference type="RefSeq" id="WP_055154425.1">
    <property type="nucleotide sequence ID" value="NZ_CYZU01000037.1"/>
</dbReference>
<dbReference type="NCBIfam" id="TIGR00835">
    <property type="entry name" value="agcS"/>
    <property type="match status" value="1"/>
</dbReference>
<comment type="similarity">
    <text evidence="2 9">Belongs to the alanine or glycine:cation symporter (AGCS) (TC 2.A.25) family.</text>
</comment>
<dbReference type="GO" id="GO:0005886">
    <property type="term" value="C:plasma membrane"/>
    <property type="evidence" value="ECO:0007669"/>
    <property type="project" value="UniProtKB-SubCell"/>
</dbReference>
<evidence type="ECO:0000313" key="11">
    <source>
        <dbReference type="Proteomes" id="UP000095544"/>
    </source>
</evidence>
<keyword evidence="6 9" id="KW-0769">Symport</keyword>
<keyword evidence="8 9" id="KW-0472">Membrane</keyword>
<name>A0A174ID28_9FIRM</name>
<feature type="transmembrane region" description="Helical" evidence="9">
    <location>
        <begin position="236"/>
        <end position="260"/>
    </location>
</feature>
<feature type="transmembrane region" description="Helical" evidence="9">
    <location>
        <begin position="15"/>
        <end position="32"/>
    </location>
</feature>
<evidence type="ECO:0000256" key="5">
    <source>
        <dbReference type="ARBA" id="ARBA00022692"/>
    </source>
</evidence>
<dbReference type="EMBL" id="CYZU01000037">
    <property type="protein sequence ID" value="CUO83517.1"/>
    <property type="molecule type" value="Genomic_DNA"/>
</dbReference>
<feature type="transmembrane region" description="Helical" evidence="9">
    <location>
        <begin position="144"/>
        <end position="164"/>
    </location>
</feature>
<evidence type="ECO:0000256" key="8">
    <source>
        <dbReference type="ARBA" id="ARBA00023136"/>
    </source>
</evidence>
<feature type="transmembrane region" description="Helical" evidence="9">
    <location>
        <begin position="210"/>
        <end position="230"/>
    </location>
</feature>
<gene>
    <name evidence="10" type="ORF">ERS852491_03459</name>
</gene>
<dbReference type="AlphaFoldDB" id="A0A174ID28"/>
<dbReference type="Gene3D" id="1.20.1740.10">
    <property type="entry name" value="Amino acid/polyamine transporter I"/>
    <property type="match status" value="1"/>
</dbReference>
<keyword evidence="7 9" id="KW-1133">Transmembrane helix</keyword>
<dbReference type="FunFam" id="1.20.1740.10:FF:000004">
    <property type="entry name" value="Sodium:alanine symporter family protein"/>
    <property type="match status" value="1"/>
</dbReference>
<feature type="transmembrane region" description="Helical" evidence="9">
    <location>
        <begin position="95"/>
        <end position="112"/>
    </location>
</feature>
<dbReference type="STRING" id="39482.ERS852491_03459"/>
<proteinExistence type="inferred from homology"/>
<feature type="transmembrane region" description="Helical" evidence="9">
    <location>
        <begin position="294"/>
        <end position="320"/>
    </location>
</feature>
<dbReference type="PROSITE" id="PS00873">
    <property type="entry name" value="NA_ALANINE_SYMP"/>
    <property type="match status" value="1"/>
</dbReference>
<evidence type="ECO:0000256" key="1">
    <source>
        <dbReference type="ARBA" id="ARBA00004651"/>
    </source>
</evidence>
<keyword evidence="4 9" id="KW-1003">Cell membrane</keyword>
<protein>
    <submittedName>
        <fullName evidence="10">Na+/alanine symporter</fullName>
    </submittedName>
</protein>
<evidence type="ECO:0000313" key="10">
    <source>
        <dbReference type="EMBL" id="CUO83517.1"/>
    </source>
</evidence>
<evidence type="ECO:0000256" key="2">
    <source>
        <dbReference type="ARBA" id="ARBA00009261"/>
    </source>
</evidence>
<feature type="transmembrane region" description="Helical" evidence="9">
    <location>
        <begin position="176"/>
        <end position="198"/>
    </location>
</feature>
<dbReference type="InterPro" id="IPR001463">
    <property type="entry name" value="Na/Ala_symport"/>
</dbReference>